<protein>
    <submittedName>
        <fullName evidence="2">Uncharacterized protein</fullName>
    </submittedName>
</protein>
<name>A0A3P7NUR7_DIBLA</name>
<dbReference type="AlphaFoldDB" id="A0A3P7NUR7"/>
<dbReference type="Proteomes" id="UP000281553">
    <property type="component" value="Unassembled WGS sequence"/>
</dbReference>
<organism evidence="2 3">
    <name type="scientific">Dibothriocephalus latus</name>
    <name type="common">Fish tapeworm</name>
    <name type="synonym">Diphyllobothrium latum</name>
    <dbReference type="NCBI Taxonomy" id="60516"/>
    <lineage>
        <taxon>Eukaryota</taxon>
        <taxon>Metazoa</taxon>
        <taxon>Spiralia</taxon>
        <taxon>Lophotrochozoa</taxon>
        <taxon>Platyhelminthes</taxon>
        <taxon>Cestoda</taxon>
        <taxon>Eucestoda</taxon>
        <taxon>Diphyllobothriidea</taxon>
        <taxon>Diphyllobothriidae</taxon>
        <taxon>Dibothriocephalus</taxon>
    </lineage>
</organism>
<accession>A0A3P7NUR7</accession>
<keyword evidence="3" id="KW-1185">Reference proteome</keyword>
<gene>
    <name evidence="2" type="ORF">DILT_LOCUS8003</name>
</gene>
<sequence>MESKASKQANGQPSAASFSATLPAMQLQMAHPAVVAVAAMEDEKKRKKSVPKIQHPEETAEGEAEPKSGGFMGMLRRGSSFLVSLTRLFSLSPCPSQDVVDVN</sequence>
<feature type="region of interest" description="Disordered" evidence="1">
    <location>
        <begin position="39"/>
        <end position="71"/>
    </location>
</feature>
<dbReference type="EMBL" id="UYRU01053251">
    <property type="protein sequence ID" value="VDN12172.1"/>
    <property type="molecule type" value="Genomic_DNA"/>
</dbReference>
<reference evidence="2 3" key="1">
    <citation type="submission" date="2018-11" db="EMBL/GenBank/DDBJ databases">
        <authorList>
            <consortium name="Pathogen Informatics"/>
        </authorList>
    </citation>
    <scope>NUCLEOTIDE SEQUENCE [LARGE SCALE GENOMIC DNA]</scope>
</reference>
<evidence type="ECO:0000313" key="3">
    <source>
        <dbReference type="Proteomes" id="UP000281553"/>
    </source>
</evidence>
<evidence type="ECO:0000256" key="1">
    <source>
        <dbReference type="SAM" id="MobiDB-lite"/>
    </source>
</evidence>
<evidence type="ECO:0000313" key="2">
    <source>
        <dbReference type="EMBL" id="VDN12172.1"/>
    </source>
</evidence>
<proteinExistence type="predicted"/>